<evidence type="ECO:0000313" key="6">
    <source>
        <dbReference type="EMBL" id="MFD1889568.1"/>
    </source>
</evidence>
<sequence length="414" mass="44715">MRLGLVSLHTSPLDSPGSKDAGGMNVVEVHQARALADRGHQVELITRRDNPELPELTEIHPGVVVRQLDAGPAEPLAKSAQEEWIEDFSRALADLPPHDLLHSQHWMSGVAALPVARAWGVPHVQSFHSVAAPPDSPLSEGEPPESPGRNAGERLIAQGSDLVVAVSEYEARTIIERCGAPAERVVVVHPGVDTELFHPLCEADRRWAPELDGDDEPPQFGPVCVAPNPNGYVLFAARLQPLKAPDLALVALAGIPEHRRPTLAVAGEASQDFAGYRDELVDLAQSLGIVDRTCWLGSQTREDLARLLRGARAVLVPSFSETFGLVALEAQASGVPVLAADSGGLREAVEDGVTGIVMASRQADDWSRALDELLSDPRRADAMGEAGRERALRFGWDSVAERLEEHYRTLLEKR</sequence>
<gene>
    <name evidence="6" type="ORF">ACFSCS_05100</name>
</gene>
<dbReference type="SUPFAM" id="SSF53756">
    <property type="entry name" value="UDP-Glycosyltransferase/glycogen phosphorylase"/>
    <property type="match status" value="1"/>
</dbReference>
<dbReference type="EC" id="2.4.-.-" evidence="6"/>
<dbReference type="InterPro" id="IPR001296">
    <property type="entry name" value="Glyco_trans_1"/>
</dbReference>
<proteinExistence type="predicted"/>
<dbReference type="EMBL" id="JBHUFZ010000011">
    <property type="protein sequence ID" value="MFD1889568.1"/>
    <property type="molecule type" value="Genomic_DNA"/>
</dbReference>
<dbReference type="Pfam" id="PF00534">
    <property type="entry name" value="Glycos_transf_1"/>
    <property type="match status" value="1"/>
</dbReference>
<evidence type="ECO:0000256" key="3">
    <source>
        <dbReference type="SAM" id="MobiDB-lite"/>
    </source>
</evidence>
<dbReference type="InterPro" id="IPR050194">
    <property type="entry name" value="Glycosyltransferase_grp1"/>
</dbReference>
<evidence type="ECO:0000256" key="2">
    <source>
        <dbReference type="ARBA" id="ARBA00022679"/>
    </source>
</evidence>
<feature type="region of interest" description="Disordered" evidence="3">
    <location>
        <begin position="130"/>
        <end position="152"/>
    </location>
</feature>
<dbReference type="PANTHER" id="PTHR45947:SF3">
    <property type="entry name" value="SULFOQUINOVOSYL TRANSFERASE SQD2"/>
    <property type="match status" value="1"/>
</dbReference>
<evidence type="ECO:0000259" key="4">
    <source>
        <dbReference type="Pfam" id="PF00534"/>
    </source>
</evidence>
<protein>
    <submittedName>
        <fullName evidence="6">Glycosyltransferase</fullName>
        <ecNumber evidence="6">2.4.-.-</ecNumber>
    </submittedName>
</protein>
<dbReference type="Gene3D" id="3.40.50.2000">
    <property type="entry name" value="Glycogen Phosphorylase B"/>
    <property type="match status" value="2"/>
</dbReference>
<keyword evidence="2 6" id="KW-0808">Transferase</keyword>
<reference evidence="7" key="1">
    <citation type="journal article" date="2019" name="Int. J. Syst. Evol. Microbiol.">
        <title>The Global Catalogue of Microorganisms (GCM) 10K type strain sequencing project: providing services to taxonomists for standard genome sequencing and annotation.</title>
        <authorList>
            <consortium name="The Broad Institute Genomics Platform"/>
            <consortium name="The Broad Institute Genome Sequencing Center for Infectious Disease"/>
            <person name="Wu L."/>
            <person name="Ma J."/>
        </authorList>
    </citation>
    <scope>NUCLEOTIDE SEQUENCE [LARGE SCALE GENOMIC DNA]</scope>
    <source>
        <strain evidence="7">CAIM 431</strain>
    </source>
</reference>
<feature type="domain" description="Glycosyl transferase family 1" evidence="4">
    <location>
        <begin position="230"/>
        <end position="390"/>
    </location>
</feature>
<dbReference type="GO" id="GO:0016757">
    <property type="term" value="F:glycosyltransferase activity"/>
    <property type="evidence" value="ECO:0007669"/>
    <property type="project" value="UniProtKB-KW"/>
</dbReference>
<dbReference type="InterPro" id="IPR028098">
    <property type="entry name" value="Glyco_trans_4-like_N"/>
</dbReference>
<accession>A0ABW4RVC5</accession>
<evidence type="ECO:0000313" key="7">
    <source>
        <dbReference type="Proteomes" id="UP001597326"/>
    </source>
</evidence>
<organism evidence="6 7">
    <name type="scientific">Luteococcus peritonei</name>
    <dbReference type="NCBI Taxonomy" id="88874"/>
    <lineage>
        <taxon>Bacteria</taxon>
        <taxon>Bacillati</taxon>
        <taxon>Actinomycetota</taxon>
        <taxon>Actinomycetes</taxon>
        <taxon>Propionibacteriales</taxon>
        <taxon>Propionibacteriaceae</taxon>
        <taxon>Luteococcus</taxon>
    </lineage>
</organism>
<comment type="caution">
    <text evidence="6">The sequence shown here is derived from an EMBL/GenBank/DDBJ whole genome shotgun (WGS) entry which is preliminary data.</text>
</comment>
<dbReference type="Proteomes" id="UP001597326">
    <property type="component" value="Unassembled WGS sequence"/>
</dbReference>
<keyword evidence="7" id="KW-1185">Reference proteome</keyword>
<evidence type="ECO:0000259" key="5">
    <source>
        <dbReference type="Pfam" id="PF13579"/>
    </source>
</evidence>
<dbReference type="PANTHER" id="PTHR45947">
    <property type="entry name" value="SULFOQUINOVOSYL TRANSFERASE SQD2"/>
    <property type="match status" value="1"/>
</dbReference>
<dbReference type="Pfam" id="PF13579">
    <property type="entry name" value="Glyco_trans_4_4"/>
    <property type="match status" value="1"/>
</dbReference>
<feature type="region of interest" description="Disordered" evidence="3">
    <location>
        <begin position="1"/>
        <end position="22"/>
    </location>
</feature>
<name>A0ABW4RVC5_9ACTN</name>
<dbReference type="RefSeq" id="WP_343872602.1">
    <property type="nucleotide sequence ID" value="NZ_BAAAIX010000009.1"/>
</dbReference>
<feature type="domain" description="Glycosyltransferase subfamily 4-like N-terminal" evidence="5">
    <location>
        <begin position="22"/>
        <end position="191"/>
    </location>
</feature>
<keyword evidence="1 6" id="KW-0328">Glycosyltransferase</keyword>
<evidence type="ECO:0000256" key="1">
    <source>
        <dbReference type="ARBA" id="ARBA00022676"/>
    </source>
</evidence>